<dbReference type="PANTHER" id="PTHR37302:SF1">
    <property type="entry name" value="PROTEIN DINB"/>
    <property type="match status" value="1"/>
</dbReference>
<evidence type="ECO:0000256" key="2">
    <source>
        <dbReference type="ARBA" id="ARBA00022723"/>
    </source>
</evidence>
<accession>A0ABY8F5J5</accession>
<dbReference type="InterPro" id="IPR007837">
    <property type="entry name" value="DinB"/>
</dbReference>
<keyword evidence="4" id="KW-1185">Reference proteome</keyword>
<dbReference type="InterPro" id="IPR034660">
    <property type="entry name" value="DinB/YfiT-like"/>
</dbReference>
<dbReference type="SUPFAM" id="SSF109854">
    <property type="entry name" value="DinB/YfiT-like putative metalloenzymes"/>
    <property type="match status" value="1"/>
</dbReference>
<proteinExistence type="inferred from homology"/>
<name>A0ABY8F5J5_9HYPH</name>
<evidence type="ECO:0000313" key="3">
    <source>
        <dbReference type="EMBL" id="WFE90501.1"/>
    </source>
</evidence>
<dbReference type="EMBL" id="CP120863">
    <property type="protein sequence ID" value="WFE90501.1"/>
    <property type="molecule type" value="Genomic_DNA"/>
</dbReference>
<sequence>MTHIDPELYRRMAAYNSWMTQKAYEAAGNLSDAERKADKGAFFRSVHSTLNHILFADRAWMRRFTGRPYDIKGMGVDLFDNFDELTTAHLQICDDINVFADELSEDWLSGTLEWTSVTDRKTRRRPRWLLVTHMFNHQTHHRGQLSTLLFQAGIDIGVTDLPFMPDLIGEYSD</sequence>
<dbReference type="RefSeq" id="WP_265679676.1">
    <property type="nucleotide sequence ID" value="NZ_CP120863.1"/>
</dbReference>
<evidence type="ECO:0000313" key="4">
    <source>
        <dbReference type="Proteomes" id="UP001209803"/>
    </source>
</evidence>
<gene>
    <name evidence="3" type="ORF">K1718_03875</name>
</gene>
<protein>
    <submittedName>
        <fullName evidence="3">DinB family protein</fullName>
    </submittedName>
</protein>
<dbReference type="Proteomes" id="UP001209803">
    <property type="component" value="Chromosome"/>
</dbReference>
<comment type="similarity">
    <text evidence="1">Belongs to the DinB family.</text>
</comment>
<reference evidence="3 4" key="1">
    <citation type="submission" date="2023-03" db="EMBL/GenBank/DDBJ databases">
        <title>Roseibium porphyridii sp. nov. and Roseibium rhodosorbium sp. nov. isolated from marine algae, Porphyridium cruentum and Rhodosorus marinus, respectively.</title>
        <authorList>
            <person name="Lee M.W."/>
            <person name="Choi B.J."/>
            <person name="Lee J.K."/>
            <person name="Choi D.G."/>
            <person name="Baek J.H."/>
            <person name="Bayburt H."/>
            <person name="Kim J.M."/>
            <person name="Han D.M."/>
            <person name="Kim K.H."/>
            <person name="Jeon C.O."/>
        </authorList>
    </citation>
    <scope>NUCLEOTIDE SEQUENCE [LARGE SCALE GENOMIC DNA]</scope>
    <source>
        <strain evidence="3 4">KMA01</strain>
    </source>
</reference>
<keyword evidence="2" id="KW-0479">Metal-binding</keyword>
<dbReference type="Gene3D" id="1.20.120.450">
    <property type="entry name" value="dinb family like domain"/>
    <property type="match status" value="1"/>
</dbReference>
<evidence type="ECO:0000256" key="1">
    <source>
        <dbReference type="ARBA" id="ARBA00008635"/>
    </source>
</evidence>
<dbReference type="PANTHER" id="PTHR37302">
    <property type="entry name" value="SLR1116 PROTEIN"/>
    <property type="match status" value="1"/>
</dbReference>
<organism evidence="3 4">
    <name type="scientific">Roseibium porphyridii</name>
    <dbReference type="NCBI Taxonomy" id="2866279"/>
    <lineage>
        <taxon>Bacteria</taxon>
        <taxon>Pseudomonadati</taxon>
        <taxon>Pseudomonadota</taxon>
        <taxon>Alphaproteobacteria</taxon>
        <taxon>Hyphomicrobiales</taxon>
        <taxon>Stappiaceae</taxon>
        <taxon>Roseibium</taxon>
    </lineage>
</organism>
<dbReference type="Pfam" id="PF05163">
    <property type="entry name" value="DinB"/>
    <property type="match status" value="1"/>
</dbReference>